<evidence type="ECO:0000313" key="1">
    <source>
        <dbReference type="EMBL" id="CAD7444353.1"/>
    </source>
</evidence>
<dbReference type="EMBL" id="OD566603">
    <property type="protein sequence ID" value="CAD7444353.1"/>
    <property type="molecule type" value="Genomic_DNA"/>
</dbReference>
<reference evidence="1" key="1">
    <citation type="submission" date="2020-11" db="EMBL/GenBank/DDBJ databases">
        <authorList>
            <person name="Tran Van P."/>
        </authorList>
    </citation>
    <scope>NUCLEOTIDE SEQUENCE</scope>
</reference>
<protein>
    <submittedName>
        <fullName evidence="1">Uncharacterized protein</fullName>
    </submittedName>
</protein>
<proteinExistence type="predicted"/>
<accession>A0A7R9I2P1</accession>
<gene>
    <name evidence="1" type="ORF">TBIB3V08_LOCUS6733</name>
</gene>
<name>A0A7R9I2P1_9NEOP</name>
<dbReference type="AlphaFoldDB" id="A0A7R9I2P1"/>
<organism evidence="1">
    <name type="scientific">Timema bartmani</name>
    <dbReference type="NCBI Taxonomy" id="61472"/>
    <lineage>
        <taxon>Eukaryota</taxon>
        <taxon>Metazoa</taxon>
        <taxon>Ecdysozoa</taxon>
        <taxon>Arthropoda</taxon>
        <taxon>Hexapoda</taxon>
        <taxon>Insecta</taxon>
        <taxon>Pterygota</taxon>
        <taxon>Neoptera</taxon>
        <taxon>Polyneoptera</taxon>
        <taxon>Phasmatodea</taxon>
        <taxon>Timematodea</taxon>
        <taxon>Timematoidea</taxon>
        <taxon>Timematidae</taxon>
        <taxon>Timema</taxon>
    </lineage>
</organism>
<sequence>MRGGQTGASERLKYKIEHIGCNERRPDWSERLKYKIEHIGCNERRPDWSERATERARLKDRTGSIFQARALKPFTQPRFGASSSTTNESYLLILHSLASLATQSLACSLAHTLVSLAEPLTADKRGIQFQRYSESNSNSFKVKGSQ</sequence>